<feature type="compositionally biased region" description="Polar residues" evidence="3">
    <location>
        <begin position="488"/>
        <end position="534"/>
    </location>
</feature>
<evidence type="ECO:0000313" key="8">
    <source>
        <dbReference type="Proteomes" id="UP000241769"/>
    </source>
</evidence>
<feature type="compositionally biased region" description="Polar residues" evidence="3">
    <location>
        <begin position="284"/>
        <end position="299"/>
    </location>
</feature>
<dbReference type="SUPFAM" id="SSF48366">
    <property type="entry name" value="Ras GEF"/>
    <property type="match status" value="1"/>
</dbReference>
<comment type="caution">
    <text evidence="7">The sequence shown here is derived from an EMBL/GenBank/DDBJ whole genome shotgun (WGS) entry which is preliminary data.</text>
</comment>
<feature type="compositionally biased region" description="Basic residues" evidence="3">
    <location>
        <begin position="309"/>
        <end position="324"/>
    </location>
</feature>
<organism evidence="7 8">
    <name type="scientific">Planoprotostelium fungivorum</name>
    <dbReference type="NCBI Taxonomy" id="1890364"/>
    <lineage>
        <taxon>Eukaryota</taxon>
        <taxon>Amoebozoa</taxon>
        <taxon>Evosea</taxon>
        <taxon>Variosea</taxon>
        <taxon>Cavosteliida</taxon>
        <taxon>Cavosteliaceae</taxon>
        <taxon>Planoprotostelium</taxon>
    </lineage>
</organism>
<evidence type="ECO:0000259" key="4">
    <source>
        <dbReference type="PROSITE" id="PS50009"/>
    </source>
</evidence>
<dbReference type="PROSITE" id="PS51391">
    <property type="entry name" value="CID"/>
    <property type="match status" value="1"/>
</dbReference>
<evidence type="ECO:0000256" key="3">
    <source>
        <dbReference type="SAM" id="MobiDB-lite"/>
    </source>
</evidence>
<evidence type="ECO:0000259" key="6">
    <source>
        <dbReference type="PROSITE" id="PS51391"/>
    </source>
</evidence>
<evidence type="ECO:0000256" key="1">
    <source>
        <dbReference type="ARBA" id="ARBA00022658"/>
    </source>
</evidence>
<accession>A0A2P6MVR2</accession>
<feature type="region of interest" description="Disordered" evidence="3">
    <location>
        <begin position="473"/>
        <end position="535"/>
    </location>
</feature>
<gene>
    <name evidence="7" type="ORF">PROFUN_09160</name>
</gene>
<sequence>MPEGEAIEERTADVLQSLSSSKESISKAAKFALDHKAHAQDIFLALLDRMKKVSNHKNRVSLLYLLDSICQNAKSKNCEEYLQLTEKNIQDIAVLLAPKAEEYAESSKIIAITRKVFKIWEKRNIFDKGVLSPIFLMIEQIEDSNNQITNIPAFDEWEQSQPGQPPSNGHKSNTPRTPPHELKRSSSSGNELSKLSTDERLKAMEEYRRESKRQRWEERLRPPDEPLHSEFEEMWKGLDDDFVISVVGDTIQRKATLHFSRDAVPVLYRIEPPPPPPLPHAESRQGSRSAPQSPFSPTHGTGHPFRFYYIKHPKGGTKGPLKKSKPTDFSSNKMKSDVSERHRAKSLSSKDDMRSGHFETFAKNIMVTCVKESLETKVFLYTYRRYRPPEILVELWATTAQSMLSTNDPALNNVTTFLYMWMTDFWNHGDFRTSDQEVIQKMIPQLPNSNGFKFLLLRLASEKRTPKSCKVYSSQEERMEKMKHLRSKSFSPQRPASPQNMSNLSSNNLKIPTLISSDPNHSITTRSSTRNVRSPTIDAGEASVSITLNEYKPMGRSRSNTRADDGPPIIFSQVTALADFGRFTDLELASAITYQFSKRFMMLSPVHICQHVGWTLGKKESSKEIVELIATFNKTSRWVITEILSQSEREAQINVICKMIAIAKHCEALQNFDGCLAILCGLSHYSVQNMKELWHQLPENAMKEYKELEAVMSPLKNFRGYNEKVAKGIDAPAVPYLGIIMRDITFMMENKIYTSDGHMNVDLMTQIYHKLSIIKTCQGSVYDLIVPPILMGFLDSVKVMSDDERLHEIFLERSNTKTRRKAFSFRSIRKVFTG</sequence>
<feature type="domain" description="N-terminal Ras-GEF" evidence="5">
    <location>
        <begin position="349"/>
        <end position="467"/>
    </location>
</feature>
<dbReference type="Gene3D" id="1.25.40.90">
    <property type="match status" value="1"/>
</dbReference>
<protein>
    <submittedName>
        <fullName evidence="7">Rap guanine nucleotide exchange factor (GEF) 4 isoform 2</fullName>
    </submittedName>
</protein>
<keyword evidence="1 2" id="KW-0344">Guanine-nucleotide releasing factor</keyword>
<feature type="compositionally biased region" description="Low complexity" evidence="3">
    <location>
        <begin position="185"/>
        <end position="195"/>
    </location>
</feature>
<dbReference type="InterPro" id="IPR006569">
    <property type="entry name" value="CID_dom"/>
</dbReference>
<dbReference type="InterPro" id="IPR036964">
    <property type="entry name" value="RASGEF_cat_dom_sf"/>
</dbReference>
<feature type="domain" description="CID" evidence="6">
    <location>
        <begin position="3"/>
        <end position="142"/>
    </location>
</feature>
<dbReference type="InterPro" id="IPR008937">
    <property type="entry name" value="Ras-like_GEF"/>
</dbReference>
<reference evidence="7 8" key="1">
    <citation type="journal article" date="2018" name="Genome Biol. Evol.">
        <title>Multiple Roots of Fruiting Body Formation in Amoebozoa.</title>
        <authorList>
            <person name="Hillmann F."/>
            <person name="Forbes G."/>
            <person name="Novohradska S."/>
            <person name="Ferling I."/>
            <person name="Riege K."/>
            <person name="Groth M."/>
            <person name="Westermann M."/>
            <person name="Marz M."/>
            <person name="Spaller T."/>
            <person name="Winckler T."/>
            <person name="Schaap P."/>
            <person name="Glockner G."/>
        </authorList>
    </citation>
    <scope>NUCLEOTIDE SEQUENCE [LARGE SCALE GENOMIC DNA]</scope>
    <source>
        <strain evidence="7 8">Jena</strain>
    </source>
</reference>
<dbReference type="AlphaFoldDB" id="A0A2P6MVR2"/>
<dbReference type="SMART" id="SM00582">
    <property type="entry name" value="RPR"/>
    <property type="match status" value="1"/>
</dbReference>
<name>A0A2P6MVR2_9EUKA</name>
<dbReference type="SUPFAM" id="SSF48464">
    <property type="entry name" value="ENTH/VHS domain"/>
    <property type="match status" value="1"/>
</dbReference>
<evidence type="ECO:0000259" key="5">
    <source>
        <dbReference type="PROSITE" id="PS50212"/>
    </source>
</evidence>
<feature type="region of interest" description="Disordered" evidence="3">
    <location>
        <begin position="157"/>
        <end position="201"/>
    </location>
</feature>
<dbReference type="InterPro" id="IPR001895">
    <property type="entry name" value="RASGEF_cat_dom"/>
</dbReference>
<dbReference type="GO" id="GO:0005085">
    <property type="term" value="F:guanyl-nucleotide exchange factor activity"/>
    <property type="evidence" value="ECO:0007669"/>
    <property type="project" value="UniProtKB-KW"/>
</dbReference>
<feature type="domain" description="Ras-GEF" evidence="4">
    <location>
        <begin position="584"/>
        <end position="816"/>
    </location>
</feature>
<dbReference type="PANTHER" id="PTHR23113:SF99">
    <property type="entry name" value="RASGEF DOMAIN-CONTAINING PROTEIN"/>
    <property type="match status" value="1"/>
</dbReference>
<evidence type="ECO:0000256" key="2">
    <source>
        <dbReference type="PROSITE-ProRule" id="PRU00168"/>
    </source>
</evidence>
<dbReference type="InterPro" id="IPR023578">
    <property type="entry name" value="Ras_GEF_dom_sf"/>
</dbReference>
<feature type="compositionally biased region" description="Polar residues" evidence="3">
    <location>
        <begin position="159"/>
        <end position="175"/>
    </location>
</feature>
<dbReference type="PROSITE" id="PS50212">
    <property type="entry name" value="RASGEF_NTER"/>
    <property type="match status" value="1"/>
</dbReference>
<dbReference type="PANTHER" id="PTHR23113">
    <property type="entry name" value="GUANINE NUCLEOTIDE EXCHANGE FACTOR"/>
    <property type="match status" value="1"/>
</dbReference>
<keyword evidence="8" id="KW-1185">Reference proteome</keyword>
<proteinExistence type="predicted"/>
<dbReference type="Gene3D" id="1.10.840.10">
    <property type="entry name" value="Ras guanine-nucleotide exchange factors catalytic domain"/>
    <property type="match status" value="1"/>
</dbReference>
<dbReference type="SMART" id="SM00147">
    <property type="entry name" value="RasGEF"/>
    <property type="match status" value="1"/>
</dbReference>
<dbReference type="GO" id="GO:0005886">
    <property type="term" value="C:plasma membrane"/>
    <property type="evidence" value="ECO:0007669"/>
    <property type="project" value="TreeGrafter"/>
</dbReference>
<dbReference type="InterPro" id="IPR000651">
    <property type="entry name" value="Ras-like_Gua-exchang_fac_N"/>
</dbReference>
<dbReference type="Pfam" id="PF04818">
    <property type="entry name" value="CID"/>
    <property type="match status" value="1"/>
</dbReference>
<feature type="region of interest" description="Disordered" evidence="3">
    <location>
        <begin position="268"/>
        <end position="351"/>
    </location>
</feature>
<dbReference type="Proteomes" id="UP000241769">
    <property type="component" value="Unassembled WGS sequence"/>
</dbReference>
<dbReference type="InterPro" id="IPR008942">
    <property type="entry name" value="ENTH_VHS"/>
</dbReference>
<dbReference type="Pfam" id="PF00617">
    <property type="entry name" value="RasGEF"/>
    <property type="match status" value="1"/>
</dbReference>
<dbReference type="EMBL" id="MDYQ01000364">
    <property type="protein sequence ID" value="PRP75736.1"/>
    <property type="molecule type" value="Genomic_DNA"/>
</dbReference>
<dbReference type="GO" id="GO:0007265">
    <property type="term" value="P:Ras protein signal transduction"/>
    <property type="evidence" value="ECO:0007669"/>
    <property type="project" value="TreeGrafter"/>
</dbReference>
<dbReference type="InParanoid" id="A0A2P6MVR2"/>
<dbReference type="PROSITE" id="PS50009">
    <property type="entry name" value="RASGEF_CAT"/>
    <property type="match status" value="1"/>
</dbReference>
<dbReference type="OrthoDB" id="546434at2759"/>
<evidence type="ECO:0000313" key="7">
    <source>
        <dbReference type="EMBL" id="PRP75736.1"/>
    </source>
</evidence>